<protein>
    <submittedName>
        <fullName evidence="3">SPW repeat protein</fullName>
    </submittedName>
</protein>
<keyword evidence="1" id="KW-1133">Transmembrane helix</keyword>
<dbReference type="Proteomes" id="UP000323917">
    <property type="component" value="Chromosome"/>
</dbReference>
<keyword evidence="1" id="KW-0812">Transmembrane</keyword>
<organism evidence="3 4">
    <name type="scientific">Bythopirellula goksoeyrii</name>
    <dbReference type="NCBI Taxonomy" id="1400387"/>
    <lineage>
        <taxon>Bacteria</taxon>
        <taxon>Pseudomonadati</taxon>
        <taxon>Planctomycetota</taxon>
        <taxon>Planctomycetia</taxon>
        <taxon>Pirellulales</taxon>
        <taxon>Lacipirellulaceae</taxon>
        <taxon>Bythopirellula</taxon>
    </lineage>
</organism>
<gene>
    <name evidence="3" type="ORF">Pr1d_42450</name>
</gene>
<dbReference type="InterPro" id="IPR005530">
    <property type="entry name" value="SPW"/>
</dbReference>
<keyword evidence="1" id="KW-0472">Membrane</keyword>
<feature type="transmembrane region" description="Helical" evidence="1">
    <location>
        <begin position="55"/>
        <end position="75"/>
    </location>
</feature>
<evidence type="ECO:0000259" key="2">
    <source>
        <dbReference type="Pfam" id="PF03779"/>
    </source>
</evidence>
<evidence type="ECO:0000313" key="3">
    <source>
        <dbReference type="EMBL" id="QEG36906.1"/>
    </source>
</evidence>
<name>A0A5B9QIQ5_9BACT</name>
<sequence length="114" mass="12659">MWARVVECMLGCWLLMSPFIFGHASDTFVLWSNDLLIGGLVIVLALASYWSPTAWAHWMLIFVGIWLIGFGRLGSTPPLPGAQQNQIILGLLLTMFAIIPNHASHPPRGWQTSD</sequence>
<keyword evidence="4" id="KW-1185">Reference proteome</keyword>
<dbReference type="EMBL" id="CP042913">
    <property type="protein sequence ID" value="QEG36906.1"/>
    <property type="molecule type" value="Genomic_DNA"/>
</dbReference>
<dbReference type="KEGG" id="bgok:Pr1d_42450"/>
<dbReference type="OrthoDB" id="272406at2"/>
<evidence type="ECO:0000313" key="4">
    <source>
        <dbReference type="Proteomes" id="UP000323917"/>
    </source>
</evidence>
<accession>A0A5B9QIQ5</accession>
<feature type="domain" description="SPW repeat-containing integral membrane" evidence="2">
    <location>
        <begin position="2"/>
        <end position="97"/>
    </location>
</feature>
<feature type="transmembrane region" description="Helical" evidence="1">
    <location>
        <begin position="28"/>
        <end position="49"/>
    </location>
</feature>
<evidence type="ECO:0000256" key="1">
    <source>
        <dbReference type="SAM" id="Phobius"/>
    </source>
</evidence>
<feature type="transmembrane region" description="Helical" evidence="1">
    <location>
        <begin position="87"/>
        <end position="104"/>
    </location>
</feature>
<dbReference type="Pfam" id="PF03779">
    <property type="entry name" value="SPW"/>
    <property type="match status" value="1"/>
</dbReference>
<proteinExistence type="predicted"/>
<dbReference type="AlphaFoldDB" id="A0A5B9QIQ5"/>
<reference evidence="3 4" key="1">
    <citation type="submission" date="2019-08" db="EMBL/GenBank/DDBJ databases">
        <title>Deep-cultivation of Planctomycetes and their phenomic and genomic characterization uncovers novel biology.</title>
        <authorList>
            <person name="Wiegand S."/>
            <person name="Jogler M."/>
            <person name="Boedeker C."/>
            <person name="Pinto D."/>
            <person name="Vollmers J."/>
            <person name="Rivas-Marin E."/>
            <person name="Kohn T."/>
            <person name="Peeters S.H."/>
            <person name="Heuer A."/>
            <person name="Rast P."/>
            <person name="Oberbeckmann S."/>
            <person name="Bunk B."/>
            <person name="Jeske O."/>
            <person name="Meyerdierks A."/>
            <person name="Storesund J.E."/>
            <person name="Kallscheuer N."/>
            <person name="Luecker S."/>
            <person name="Lage O.M."/>
            <person name="Pohl T."/>
            <person name="Merkel B.J."/>
            <person name="Hornburger P."/>
            <person name="Mueller R.-W."/>
            <person name="Bruemmer F."/>
            <person name="Labrenz M."/>
            <person name="Spormann A.M."/>
            <person name="Op den Camp H."/>
            <person name="Overmann J."/>
            <person name="Amann R."/>
            <person name="Jetten M.S.M."/>
            <person name="Mascher T."/>
            <person name="Medema M.H."/>
            <person name="Devos D.P."/>
            <person name="Kaster A.-K."/>
            <person name="Ovreas L."/>
            <person name="Rohde M."/>
            <person name="Galperin M.Y."/>
            <person name="Jogler C."/>
        </authorList>
    </citation>
    <scope>NUCLEOTIDE SEQUENCE [LARGE SCALE GENOMIC DNA]</scope>
    <source>
        <strain evidence="3 4">Pr1d</strain>
    </source>
</reference>